<accession>W0EZ17</accession>
<keyword evidence="5" id="KW-1185">Reference proteome</keyword>
<evidence type="ECO:0000313" key="4">
    <source>
        <dbReference type="EMBL" id="AHF16055.1"/>
    </source>
</evidence>
<dbReference type="InterPro" id="IPR052158">
    <property type="entry name" value="INH-QAR"/>
</dbReference>
<dbReference type="InterPro" id="IPR018060">
    <property type="entry name" value="HTH_AraC"/>
</dbReference>
<dbReference type="AlphaFoldDB" id="W0EZ17"/>
<protein>
    <submittedName>
        <fullName evidence="4">AraC family transcriptional regulator</fullName>
    </submittedName>
</protein>
<dbReference type="STRING" id="929713.NIASO_14630"/>
<name>W0EZ17_9BACT</name>
<dbReference type="InterPro" id="IPR009057">
    <property type="entry name" value="Homeodomain-like_sf"/>
</dbReference>
<dbReference type="Gene3D" id="3.40.50.880">
    <property type="match status" value="1"/>
</dbReference>
<keyword evidence="1" id="KW-0805">Transcription regulation</keyword>
<organism evidence="4 5">
    <name type="scientific">Niabella soli DSM 19437</name>
    <dbReference type="NCBI Taxonomy" id="929713"/>
    <lineage>
        <taxon>Bacteria</taxon>
        <taxon>Pseudomonadati</taxon>
        <taxon>Bacteroidota</taxon>
        <taxon>Chitinophagia</taxon>
        <taxon>Chitinophagales</taxon>
        <taxon>Chitinophagaceae</taxon>
        <taxon>Niabella</taxon>
    </lineage>
</organism>
<dbReference type="OrthoDB" id="9803764at2"/>
<dbReference type="RefSeq" id="WP_008586668.1">
    <property type="nucleotide sequence ID" value="NZ_CP007035.1"/>
</dbReference>
<dbReference type="SUPFAM" id="SSF52317">
    <property type="entry name" value="Class I glutamine amidotransferase-like"/>
    <property type="match status" value="1"/>
</dbReference>
<dbReference type="PANTHER" id="PTHR43130">
    <property type="entry name" value="ARAC-FAMILY TRANSCRIPTIONAL REGULATOR"/>
    <property type="match status" value="1"/>
</dbReference>
<dbReference type="Gene3D" id="1.10.10.60">
    <property type="entry name" value="Homeodomain-like"/>
    <property type="match status" value="2"/>
</dbReference>
<sequence length="325" mass="36698">MKQVTIVVPECRVNMNTIGGAFDILNQANEYWMRSGNDAAIEVRIAGFVSEQRSHSEYLSIHPISIDTINNTDLVLIPAPLSDHENAIKNNQQLIEWIRVQYENGAEVASMCAGGFLLAATGLLNGKRCSIHWNAIKDFKQLFPEVEVAGEKIITAEKGLYTNGGAYSFLNLILYLVEKLFDRTTAVYCSKFYQIDIERHSQSPFTIFDLQKGHDDALIGEAQVYIEEHIDAKISFEQLAKTLAISRRNFDRRFIRATGDTPVAYLQRVKIEAAKKELEKGQKTVFEVMLDVGYADDKAFREVFKKITGLSPTAYRNKYNAVVLN</sequence>
<dbReference type="InterPro" id="IPR029062">
    <property type="entry name" value="Class_I_gatase-like"/>
</dbReference>
<evidence type="ECO:0000313" key="5">
    <source>
        <dbReference type="Proteomes" id="UP000003586"/>
    </source>
</evidence>
<dbReference type="SMART" id="SM00342">
    <property type="entry name" value="HTH_ARAC"/>
    <property type="match status" value="1"/>
</dbReference>
<dbReference type="Proteomes" id="UP000003586">
    <property type="component" value="Chromosome"/>
</dbReference>
<evidence type="ECO:0000256" key="1">
    <source>
        <dbReference type="ARBA" id="ARBA00023015"/>
    </source>
</evidence>
<dbReference type="PANTHER" id="PTHR43130:SF11">
    <property type="entry name" value="TRANSCRIPTIONAL REGULATORY PROTEIN"/>
    <property type="match status" value="1"/>
</dbReference>
<dbReference type="InterPro" id="IPR002818">
    <property type="entry name" value="DJ-1/PfpI"/>
</dbReference>
<dbReference type="EMBL" id="CP007035">
    <property type="protein sequence ID" value="AHF16055.1"/>
    <property type="molecule type" value="Genomic_DNA"/>
</dbReference>
<evidence type="ECO:0000256" key="2">
    <source>
        <dbReference type="ARBA" id="ARBA00023163"/>
    </source>
</evidence>
<dbReference type="PROSITE" id="PS01124">
    <property type="entry name" value="HTH_ARAC_FAMILY_2"/>
    <property type="match status" value="1"/>
</dbReference>
<feature type="domain" description="HTH araC/xylS-type" evidence="3">
    <location>
        <begin position="220"/>
        <end position="318"/>
    </location>
</feature>
<dbReference type="HOGENOM" id="CLU_000445_59_0_10"/>
<dbReference type="Pfam" id="PF01965">
    <property type="entry name" value="DJ-1_PfpI"/>
    <property type="match status" value="1"/>
</dbReference>
<dbReference type="SUPFAM" id="SSF46689">
    <property type="entry name" value="Homeodomain-like"/>
    <property type="match status" value="2"/>
</dbReference>
<reference evidence="4 5" key="1">
    <citation type="submission" date="2013-12" db="EMBL/GenBank/DDBJ databases">
        <authorList>
            <consortium name="DOE Joint Genome Institute"/>
            <person name="Eisen J."/>
            <person name="Huntemann M."/>
            <person name="Han J."/>
            <person name="Chen A."/>
            <person name="Kyrpides N."/>
            <person name="Mavromatis K."/>
            <person name="Markowitz V."/>
            <person name="Palaniappan K."/>
            <person name="Ivanova N."/>
            <person name="Schaumberg A."/>
            <person name="Pati A."/>
            <person name="Liolios K."/>
            <person name="Nordberg H.P."/>
            <person name="Cantor M.N."/>
            <person name="Hua S.X."/>
            <person name="Woyke T."/>
        </authorList>
    </citation>
    <scope>NUCLEOTIDE SEQUENCE [LARGE SCALE GENOMIC DNA]</scope>
    <source>
        <strain evidence="5">DSM 19437</strain>
    </source>
</reference>
<dbReference type="Pfam" id="PF12833">
    <property type="entry name" value="HTH_18"/>
    <property type="match status" value="1"/>
</dbReference>
<dbReference type="GO" id="GO:0043565">
    <property type="term" value="F:sequence-specific DNA binding"/>
    <property type="evidence" value="ECO:0007669"/>
    <property type="project" value="InterPro"/>
</dbReference>
<evidence type="ECO:0000259" key="3">
    <source>
        <dbReference type="PROSITE" id="PS01124"/>
    </source>
</evidence>
<dbReference type="KEGG" id="nso:NIASO_14630"/>
<dbReference type="eggNOG" id="COG4977">
    <property type="taxonomic scope" value="Bacteria"/>
</dbReference>
<dbReference type="GO" id="GO:0003700">
    <property type="term" value="F:DNA-binding transcription factor activity"/>
    <property type="evidence" value="ECO:0007669"/>
    <property type="project" value="InterPro"/>
</dbReference>
<keyword evidence="2" id="KW-0804">Transcription</keyword>
<gene>
    <name evidence="4" type="ORF">NIASO_14630</name>
</gene>
<proteinExistence type="predicted"/>